<dbReference type="SFLD" id="SFLDG01386">
    <property type="entry name" value="main_SPASM_domain-containing"/>
    <property type="match status" value="1"/>
</dbReference>
<dbReference type="InterPro" id="IPR026337">
    <property type="entry name" value="AKG_HExxH"/>
</dbReference>
<evidence type="ECO:0000256" key="5">
    <source>
        <dbReference type="ARBA" id="ARBA00023004"/>
    </source>
</evidence>
<dbReference type="SUPFAM" id="SSF102114">
    <property type="entry name" value="Radical SAM enzymes"/>
    <property type="match status" value="1"/>
</dbReference>
<protein>
    <submittedName>
        <fullName evidence="8">FxsB family radical SAM/SPASM domain protein</fullName>
    </submittedName>
</protein>
<dbReference type="Gene3D" id="3.20.20.70">
    <property type="entry name" value="Aldolase class I"/>
    <property type="match status" value="1"/>
</dbReference>
<dbReference type="NCBIfam" id="TIGR04269">
    <property type="entry name" value="SAM_SPASM_FxsB"/>
    <property type="match status" value="1"/>
</dbReference>
<dbReference type="PANTHER" id="PTHR43273">
    <property type="entry name" value="ANAEROBIC SULFATASE-MATURATING ENZYME HOMOLOG ASLB-RELATED"/>
    <property type="match status" value="1"/>
</dbReference>
<gene>
    <name evidence="8" type="ORF">G6N73_22300</name>
</gene>
<dbReference type="InterPro" id="IPR013785">
    <property type="entry name" value="Aldolase_TIM"/>
</dbReference>
<dbReference type="PANTHER" id="PTHR43273:SF8">
    <property type="entry name" value="RADICAL SAM DOMAIN PROTEIN"/>
    <property type="match status" value="1"/>
</dbReference>
<dbReference type="SFLD" id="SFLDS00029">
    <property type="entry name" value="Radical_SAM"/>
    <property type="match status" value="1"/>
</dbReference>
<keyword evidence="9" id="KW-1185">Reference proteome</keyword>
<reference evidence="8 9" key="1">
    <citation type="submission" date="2020-02" db="EMBL/GenBank/DDBJ databases">
        <title>Genome sequence of strain CCNWXJ40-4.</title>
        <authorList>
            <person name="Gao J."/>
            <person name="Sun J."/>
        </authorList>
    </citation>
    <scope>NUCLEOTIDE SEQUENCE [LARGE SCALE GENOMIC DNA]</scope>
    <source>
        <strain evidence="8 9">CCNWXJ 40-4</strain>
    </source>
</reference>
<dbReference type="InterPro" id="IPR023867">
    <property type="entry name" value="Sulphatase_maturase_rSAM"/>
</dbReference>
<dbReference type="InterPro" id="IPR026335">
    <property type="entry name" value="rSAM_SPASM_FxsB"/>
</dbReference>
<dbReference type="PROSITE" id="PS01305">
    <property type="entry name" value="MOAA_NIFB_PQQE"/>
    <property type="match status" value="1"/>
</dbReference>
<sequence length="710" mass="78054">MAPSRITSFLVKVASRCNLDCDYCYVYHHADQSWRAMPKMLSSENQDAFAQRLAAYITEQNITRCTVIFHGGEPLLAGVDTLVTFARQIRKATTADVDIGLQTNGLLLTEAVIQAFEDADIAVSISLDGPRTANDKHRTTRKGRSSFDKVVGALQRLKQHPKVFAGVIAVIDVSTPPEELLAFFDEHQPPKLDFLLPDAHHLRPPPGRSDQPDIYESWLCDAFDLWLDQYPHLPVRTFEALLDAVAGLPSTTDAFGLGDVSLISIETDGSYHDLDVLKITQEGLTKIGGTVRDTPIAMIAASEQIEAHRRLLSKSGLSATCQSCLIVDICGGGSLPHRYGANGFDNPTVYCGEMTALVTHVRARLDGLLTAGPGRNGELPAGFDIERFERAELGHAEMAELCTDARNTLTQEFLAAVAALRSSDSQAFVETLSGLDPEHLAELSLQPGAVAWQKTLTAAASGRVIHTVDGQPIVADTSYLADLLERPTNALERLAIGAADPWLRIPFGGAIYFEDEDLARKARPVVEEALAIVEAWRPALAAEIRMACRAVQFVRDPVAHPEKIVSFSDNSVPGALYVSVWQGDRLIDPYDLADSLVHEHRHQKLYLLERLSPTVEPTDLTVVSPWREDLRPPSGLLHAVFVFVELRRLWAHIRDHGPGRLHNRAVNQLQDTNEHLAEAFRTLEACPLTETGRRLTDVLKRAAELVPEPA</sequence>
<evidence type="ECO:0000256" key="1">
    <source>
        <dbReference type="ARBA" id="ARBA00001966"/>
    </source>
</evidence>
<keyword evidence="4" id="KW-0479">Metal-binding</keyword>
<dbReference type="NCBIfam" id="NF041707">
    <property type="entry name" value="rSAM_YhhB"/>
    <property type="match status" value="1"/>
</dbReference>
<dbReference type="GO" id="GO:0046872">
    <property type="term" value="F:metal ion binding"/>
    <property type="evidence" value="ECO:0007669"/>
    <property type="project" value="UniProtKB-KW"/>
</dbReference>
<keyword evidence="6" id="KW-0411">Iron-sulfur</keyword>
<dbReference type="InterPro" id="IPR000385">
    <property type="entry name" value="MoaA_NifB_PqqE_Fe-S-bd_CS"/>
</dbReference>
<keyword evidence="5" id="KW-0408">Iron</keyword>
<dbReference type="SFLD" id="SFLDG01072">
    <property type="entry name" value="dehydrogenase_like"/>
    <property type="match status" value="1"/>
</dbReference>
<dbReference type="CDD" id="cd01335">
    <property type="entry name" value="Radical_SAM"/>
    <property type="match status" value="1"/>
</dbReference>
<dbReference type="GO" id="GO:0051539">
    <property type="term" value="F:4 iron, 4 sulfur cluster binding"/>
    <property type="evidence" value="ECO:0007669"/>
    <property type="project" value="UniProtKB-KW"/>
</dbReference>
<evidence type="ECO:0000256" key="6">
    <source>
        <dbReference type="ARBA" id="ARBA00023014"/>
    </source>
</evidence>
<feature type="domain" description="Radical SAM core" evidence="7">
    <location>
        <begin position="3"/>
        <end position="236"/>
    </location>
</feature>
<comment type="cofactor">
    <cofactor evidence="1">
        <name>[4Fe-4S] cluster</name>
        <dbReference type="ChEBI" id="CHEBI:49883"/>
    </cofactor>
</comment>
<name>A0A6G4WIA7_9HYPH</name>
<dbReference type="Pfam" id="PF04055">
    <property type="entry name" value="Radical_SAM"/>
    <property type="match status" value="1"/>
</dbReference>
<dbReference type="PROSITE" id="PS51918">
    <property type="entry name" value="RADICAL_SAM"/>
    <property type="match status" value="1"/>
</dbReference>
<evidence type="ECO:0000256" key="3">
    <source>
        <dbReference type="ARBA" id="ARBA00022691"/>
    </source>
</evidence>
<accession>A0A6G4WIA7</accession>
<evidence type="ECO:0000313" key="8">
    <source>
        <dbReference type="EMBL" id="NGO53860.1"/>
    </source>
</evidence>
<dbReference type="GO" id="GO:0016491">
    <property type="term" value="F:oxidoreductase activity"/>
    <property type="evidence" value="ECO:0007669"/>
    <property type="project" value="InterPro"/>
</dbReference>
<evidence type="ECO:0000256" key="4">
    <source>
        <dbReference type="ARBA" id="ARBA00022723"/>
    </source>
</evidence>
<keyword evidence="3" id="KW-0949">S-adenosyl-L-methionine</keyword>
<proteinExistence type="predicted"/>
<evidence type="ECO:0000313" key="9">
    <source>
        <dbReference type="Proteomes" id="UP001642900"/>
    </source>
</evidence>
<dbReference type="AlphaFoldDB" id="A0A6G4WIA7"/>
<dbReference type="Proteomes" id="UP001642900">
    <property type="component" value="Unassembled WGS sequence"/>
</dbReference>
<dbReference type="InterPro" id="IPR058240">
    <property type="entry name" value="rSAM_sf"/>
</dbReference>
<organism evidence="8 9">
    <name type="scientific">Allomesorhizobium camelthorni</name>
    <dbReference type="NCBI Taxonomy" id="475069"/>
    <lineage>
        <taxon>Bacteria</taxon>
        <taxon>Pseudomonadati</taxon>
        <taxon>Pseudomonadota</taxon>
        <taxon>Alphaproteobacteria</taxon>
        <taxon>Hyphomicrobiales</taxon>
        <taxon>Phyllobacteriaceae</taxon>
        <taxon>Allomesorhizobium</taxon>
    </lineage>
</organism>
<evidence type="ECO:0000259" key="7">
    <source>
        <dbReference type="PROSITE" id="PS51918"/>
    </source>
</evidence>
<comment type="caution">
    <text evidence="8">The sequence shown here is derived from an EMBL/GenBank/DDBJ whole genome shotgun (WGS) entry which is preliminary data.</text>
</comment>
<dbReference type="NCBIfam" id="TIGR04267">
    <property type="entry name" value="mod_HExxH"/>
    <property type="match status" value="1"/>
</dbReference>
<keyword evidence="2" id="KW-0004">4Fe-4S</keyword>
<evidence type="ECO:0000256" key="2">
    <source>
        <dbReference type="ARBA" id="ARBA00022485"/>
    </source>
</evidence>
<dbReference type="InterPro" id="IPR007197">
    <property type="entry name" value="rSAM"/>
</dbReference>
<dbReference type="EMBL" id="JAAKZF010000039">
    <property type="protein sequence ID" value="NGO53860.1"/>
    <property type="molecule type" value="Genomic_DNA"/>
</dbReference>
<dbReference type="SFLD" id="SFLDG01067">
    <property type="entry name" value="SPASM/twitch_domain_containing"/>
    <property type="match status" value="1"/>
</dbReference>